<evidence type="ECO:0000256" key="1">
    <source>
        <dbReference type="ARBA" id="ARBA00023015"/>
    </source>
</evidence>
<dbReference type="PANTHER" id="PTHR33204">
    <property type="entry name" value="TRANSCRIPTIONAL REGULATOR, MARR FAMILY"/>
    <property type="match status" value="1"/>
</dbReference>
<keyword evidence="1" id="KW-0805">Transcription regulation</keyword>
<organism evidence="5 6">
    <name type="scientific">Micromonospora purpureochromogenes</name>
    <dbReference type="NCBI Taxonomy" id="47872"/>
    <lineage>
        <taxon>Bacteria</taxon>
        <taxon>Bacillati</taxon>
        <taxon>Actinomycetota</taxon>
        <taxon>Actinomycetes</taxon>
        <taxon>Micromonosporales</taxon>
        <taxon>Micromonosporaceae</taxon>
        <taxon>Micromonospora</taxon>
    </lineage>
</organism>
<dbReference type="InterPro" id="IPR036390">
    <property type="entry name" value="WH_DNA-bd_sf"/>
</dbReference>
<name>A0A1C4VXU6_9ACTN</name>
<dbReference type="RefSeq" id="WP_088960388.1">
    <property type="nucleotide sequence ID" value="NZ_LT607410.1"/>
</dbReference>
<evidence type="ECO:0000313" key="5">
    <source>
        <dbReference type="EMBL" id="SCE88803.1"/>
    </source>
</evidence>
<sequence length="133" mass="14615">MTSDQTAAFRRYQGIDDTGCRTFQDALELVGRRWTGAILLAGMRGARRFGEYRAAVTGISDRLLAQRLKELEGDRLMERTVIPTSPVQIRYAPSRDGQELMTLLQPLIDWSHQRLGGPAAGDAGRAGGEGRPA</sequence>
<dbReference type="Pfam" id="PF01638">
    <property type="entry name" value="HxlR"/>
    <property type="match status" value="1"/>
</dbReference>
<proteinExistence type="predicted"/>
<accession>A0A1C4VXU6</accession>
<dbReference type="InterPro" id="IPR002577">
    <property type="entry name" value="HTH_HxlR"/>
</dbReference>
<dbReference type="AlphaFoldDB" id="A0A1C4VXU6"/>
<dbReference type="PROSITE" id="PS51118">
    <property type="entry name" value="HTH_HXLR"/>
    <property type="match status" value="1"/>
</dbReference>
<dbReference type="SUPFAM" id="SSF46785">
    <property type="entry name" value="Winged helix' DNA-binding domain"/>
    <property type="match status" value="1"/>
</dbReference>
<feature type="domain" description="HTH hxlR-type" evidence="4">
    <location>
        <begin position="20"/>
        <end position="119"/>
    </location>
</feature>
<evidence type="ECO:0000256" key="2">
    <source>
        <dbReference type="ARBA" id="ARBA00023125"/>
    </source>
</evidence>
<gene>
    <name evidence="5" type="ORF">GA0074696_1468</name>
</gene>
<dbReference type="Proteomes" id="UP000198228">
    <property type="component" value="Chromosome I"/>
</dbReference>
<dbReference type="Gene3D" id="1.10.10.10">
    <property type="entry name" value="Winged helix-like DNA-binding domain superfamily/Winged helix DNA-binding domain"/>
    <property type="match status" value="1"/>
</dbReference>
<dbReference type="EMBL" id="LT607410">
    <property type="protein sequence ID" value="SCE88803.1"/>
    <property type="molecule type" value="Genomic_DNA"/>
</dbReference>
<evidence type="ECO:0000259" key="4">
    <source>
        <dbReference type="PROSITE" id="PS51118"/>
    </source>
</evidence>
<evidence type="ECO:0000256" key="3">
    <source>
        <dbReference type="ARBA" id="ARBA00023163"/>
    </source>
</evidence>
<keyword evidence="2" id="KW-0238">DNA-binding</keyword>
<evidence type="ECO:0000313" key="6">
    <source>
        <dbReference type="Proteomes" id="UP000198228"/>
    </source>
</evidence>
<reference evidence="5 6" key="1">
    <citation type="submission" date="2016-06" db="EMBL/GenBank/DDBJ databases">
        <authorList>
            <person name="Kjaerup R.B."/>
            <person name="Dalgaard T.S."/>
            <person name="Juul-Madsen H.R."/>
        </authorList>
    </citation>
    <scope>NUCLEOTIDE SEQUENCE [LARGE SCALE GENOMIC DNA]</scope>
    <source>
        <strain evidence="5 6">DSM 43821</strain>
    </source>
</reference>
<dbReference type="GO" id="GO:0003677">
    <property type="term" value="F:DNA binding"/>
    <property type="evidence" value="ECO:0007669"/>
    <property type="project" value="UniProtKB-KW"/>
</dbReference>
<protein>
    <submittedName>
        <fullName evidence="5">Transcriptional regulator, HxlR family</fullName>
    </submittedName>
</protein>
<keyword evidence="3" id="KW-0804">Transcription</keyword>
<dbReference type="PANTHER" id="PTHR33204:SF37">
    <property type="entry name" value="HTH-TYPE TRANSCRIPTIONAL REGULATOR YODB"/>
    <property type="match status" value="1"/>
</dbReference>
<dbReference type="InterPro" id="IPR036388">
    <property type="entry name" value="WH-like_DNA-bd_sf"/>
</dbReference>